<name>A0AAX4PHM1_9CHLO</name>
<dbReference type="PANTHER" id="PTHR36888:SF2">
    <property type="entry name" value="TETRATRICOPEPTIDE REPEAT (TPR)-LIKE SUPERFAMILY PROTEIN"/>
    <property type="match status" value="1"/>
</dbReference>
<evidence type="ECO:0000256" key="2">
    <source>
        <dbReference type="SAM" id="MobiDB-lite"/>
    </source>
</evidence>
<dbReference type="Gene3D" id="1.25.40.10">
    <property type="entry name" value="Tetratricopeptide repeat domain"/>
    <property type="match status" value="1"/>
</dbReference>
<evidence type="ECO:0000313" key="4">
    <source>
        <dbReference type="Proteomes" id="UP001472866"/>
    </source>
</evidence>
<protein>
    <submittedName>
        <fullName evidence="3">Uncharacterized protein</fullName>
    </submittedName>
</protein>
<proteinExistence type="predicted"/>
<keyword evidence="1" id="KW-0175">Coiled coil</keyword>
<organism evidence="3 4">
    <name type="scientific">Chloropicon roscoffensis</name>
    <dbReference type="NCBI Taxonomy" id="1461544"/>
    <lineage>
        <taxon>Eukaryota</taxon>
        <taxon>Viridiplantae</taxon>
        <taxon>Chlorophyta</taxon>
        <taxon>Chloropicophyceae</taxon>
        <taxon>Chloropicales</taxon>
        <taxon>Chloropicaceae</taxon>
        <taxon>Chloropicon</taxon>
    </lineage>
</organism>
<feature type="region of interest" description="Disordered" evidence="2">
    <location>
        <begin position="1"/>
        <end position="54"/>
    </location>
</feature>
<dbReference type="AlphaFoldDB" id="A0AAX4PHM1"/>
<feature type="region of interest" description="Disordered" evidence="2">
    <location>
        <begin position="544"/>
        <end position="577"/>
    </location>
</feature>
<dbReference type="InterPro" id="IPR011990">
    <property type="entry name" value="TPR-like_helical_dom_sf"/>
</dbReference>
<feature type="coiled-coil region" evidence="1">
    <location>
        <begin position="166"/>
        <end position="193"/>
    </location>
</feature>
<gene>
    <name evidence="3" type="ORF">HKI87_12g69900</name>
</gene>
<feature type="compositionally biased region" description="Low complexity" evidence="2">
    <location>
        <begin position="15"/>
        <end position="38"/>
    </location>
</feature>
<sequence length="758" mass="81308">MAATVHAAVRHRGPSTSARASTSGRAASGSCAARLAPRPLKRRAEERRGRAGVPAPRVFDSFDDEVEVEDFGGGDGAEDGRRGGFRLDSWALGGTVASTCAVALIGVAEAPLYLLALPVVLPMVALLSYRERTKRIHKLELSQALREQREVNSKVGLLLGKTENSSTTLESSVTELSRQLARVEAQLEASSDATKATHEATKRAFNQLFRMTNASASRILEEQGKTVRQIVAEEVGQGFDRAREGDEAAATFVEVNLLDVKRELAELEGIQTDMVRLVEGLARAQAPGSVVGGAGADEDWIRDELAAVREAIALDVEDILTRREGDGRAEGDAGAATFRLEERLSEIVQAAERNQKSIQDVQDALYSTVGQLAEAEDPGSVVGQEDMLDEVRRVSSSVEVLAASLEALRDLPDAMEDVREAVRDQTEIGSALMSGGGVFTNTQEAYRSTTSVSVNDSSATIEGLERKIDDLARYTEVVARVSEQLSEIGPGLALPEAGEETATVEEALVAAGAADEAGEKNPSWLEYDQGGELEAVEEVVEAASANAEPTSEMKAPPAEEEPPTPEPATSEQQQEGERDLLAEGLASLRLGRQAESDAEAESHFSRAMECFGEATRMDPSSVAAQGNMGNALLCSARRKIKVLGTFAREARDGAYVSEESVRMSEDVAVEAGEILVRSGRCYRAVLSLNPRDARALLNWGNALCLRAKLVERRDADSAVELYDAAIEKFSASLQLQPDLVEGRRALDRATQSLNGLLY</sequence>
<dbReference type="EMBL" id="CP151512">
    <property type="protein sequence ID" value="WZN65432.1"/>
    <property type="molecule type" value="Genomic_DNA"/>
</dbReference>
<dbReference type="PANTHER" id="PTHR36888">
    <property type="entry name" value="TETRATRICOPEPTIDE-LIKE HELICAL DOMAIN-CONTAINING PROTEIN-RELATED"/>
    <property type="match status" value="1"/>
</dbReference>
<keyword evidence="4" id="KW-1185">Reference proteome</keyword>
<evidence type="ECO:0000313" key="3">
    <source>
        <dbReference type="EMBL" id="WZN65432.1"/>
    </source>
</evidence>
<evidence type="ECO:0000256" key="1">
    <source>
        <dbReference type="SAM" id="Coils"/>
    </source>
</evidence>
<accession>A0AAX4PHM1</accession>
<dbReference type="Proteomes" id="UP001472866">
    <property type="component" value="Chromosome 12"/>
</dbReference>
<reference evidence="3 4" key="1">
    <citation type="submission" date="2024-03" db="EMBL/GenBank/DDBJ databases">
        <title>Complete genome sequence of the green alga Chloropicon roscoffensis RCC1871.</title>
        <authorList>
            <person name="Lemieux C."/>
            <person name="Pombert J.-F."/>
            <person name="Otis C."/>
            <person name="Turmel M."/>
        </authorList>
    </citation>
    <scope>NUCLEOTIDE SEQUENCE [LARGE SCALE GENOMIC DNA]</scope>
    <source>
        <strain evidence="3 4">RCC1871</strain>
    </source>
</reference>
<dbReference type="SUPFAM" id="SSF48452">
    <property type="entry name" value="TPR-like"/>
    <property type="match status" value="1"/>
</dbReference>